<protein>
    <submittedName>
        <fullName evidence="5">1-deoxy-D-xylulose-5-phosphate synthase N-terminal domain-containing protein</fullName>
    </submittedName>
</protein>
<evidence type="ECO:0000256" key="2">
    <source>
        <dbReference type="ARBA" id="ARBA00007131"/>
    </source>
</evidence>
<dbReference type="EMBL" id="CP117416">
    <property type="protein sequence ID" value="WCT55580.1"/>
    <property type="molecule type" value="Genomic_DNA"/>
</dbReference>
<evidence type="ECO:0000313" key="5">
    <source>
        <dbReference type="EMBL" id="WCT55580.1"/>
    </source>
</evidence>
<dbReference type="AlphaFoldDB" id="A0AAX3M058"/>
<comment type="similarity">
    <text evidence="2">Belongs to the transketolase family.</text>
</comment>
<dbReference type="InterPro" id="IPR029061">
    <property type="entry name" value="THDP-binding"/>
</dbReference>
<name>A0AAX3M058_9BACL</name>
<keyword evidence="6" id="KW-1185">Reference proteome</keyword>
<evidence type="ECO:0000256" key="1">
    <source>
        <dbReference type="ARBA" id="ARBA00001964"/>
    </source>
</evidence>
<dbReference type="PANTHER" id="PTHR47514:SF1">
    <property type="entry name" value="TRANSKETOLASE N-TERMINAL SECTION-RELATED"/>
    <property type="match status" value="1"/>
</dbReference>
<keyword evidence="3" id="KW-0786">Thiamine pyrophosphate</keyword>
<dbReference type="Pfam" id="PF00456">
    <property type="entry name" value="Transketolase_N"/>
    <property type="match status" value="1"/>
</dbReference>
<organism evidence="5 6">
    <name type="scientific">Paenibacillus kyungheensis</name>
    <dbReference type="NCBI Taxonomy" id="1452732"/>
    <lineage>
        <taxon>Bacteria</taxon>
        <taxon>Bacillati</taxon>
        <taxon>Bacillota</taxon>
        <taxon>Bacilli</taxon>
        <taxon>Bacillales</taxon>
        <taxon>Paenibacillaceae</taxon>
        <taxon>Paenibacillus</taxon>
    </lineage>
</organism>
<dbReference type="PANTHER" id="PTHR47514">
    <property type="entry name" value="TRANSKETOLASE N-TERMINAL SECTION-RELATED"/>
    <property type="match status" value="1"/>
</dbReference>
<gene>
    <name evidence="5" type="ORF">PQ456_20930</name>
</gene>
<evidence type="ECO:0000256" key="3">
    <source>
        <dbReference type="ARBA" id="ARBA00023052"/>
    </source>
</evidence>
<comment type="cofactor">
    <cofactor evidence="1">
        <name>thiamine diphosphate</name>
        <dbReference type="ChEBI" id="CHEBI:58937"/>
    </cofactor>
</comment>
<dbReference type="InterPro" id="IPR005474">
    <property type="entry name" value="Transketolase_N"/>
</dbReference>
<dbReference type="RefSeq" id="WP_273613942.1">
    <property type="nucleotide sequence ID" value="NZ_CP117416.1"/>
</dbReference>
<dbReference type="SUPFAM" id="SSF52518">
    <property type="entry name" value="Thiamin diphosphate-binding fold (THDP-binding)"/>
    <property type="match status" value="1"/>
</dbReference>
<dbReference type="KEGG" id="pka:PQ456_20930"/>
<dbReference type="Gene3D" id="3.40.50.970">
    <property type="match status" value="1"/>
</dbReference>
<sequence>MPLTQSKLHEHTIQARKLIIDIAATEVGCHIGGSLSVIDLLLTSYFLYGKDDRNQIILSKGHAAAALYSTLYVLDLIEDNPADSYGAKDSLFTGHPNYLLPHIAFATGSLGHGAAYGAGWALSQQLKQESGLSIVISGDGELQEGSCWEAMQVIASKQITNFIYIIDVNGGQNDGLVQDISPLIHLEDRFSAFGFDVQEIDGHDIEQITQALESKGDRPLVILANTIKGKGIQAMEGNPSAHYAKISKAQAYKWKEALR</sequence>
<reference evidence="5 6" key="1">
    <citation type="submission" date="2023-02" db="EMBL/GenBank/DDBJ databases">
        <title>Genome sequence of Paenibacillus kyungheensis KACC 18744.</title>
        <authorList>
            <person name="Kim S."/>
            <person name="Heo J."/>
            <person name="Kwon S.-W."/>
        </authorList>
    </citation>
    <scope>NUCLEOTIDE SEQUENCE [LARGE SCALE GENOMIC DNA]</scope>
    <source>
        <strain evidence="5 6">KACC 18744</strain>
    </source>
</reference>
<dbReference type="Proteomes" id="UP001220509">
    <property type="component" value="Chromosome"/>
</dbReference>
<proteinExistence type="inferred from homology"/>
<accession>A0AAX3M058</accession>
<feature type="domain" description="Transketolase N-terminal" evidence="4">
    <location>
        <begin position="52"/>
        <end position="257"/>
    </location>
</feature>
<evidence type="ECO:0000259" key="4">
    <source>
        <dbReference type="Pfam" id="PF00456"/>
    </source>
</evidence>
<evidence type="ECO:0000313" key="6">
    <source>
        <dbReference type="Proteomes" id="UP001220509"/>
    </source>
</evidence>